<dbReference type="EMBL" id="JARKIB010000581">
    <property type="protein sequence ID" value="KAJ7698849.1"/>
    <property type="molecule type" value="Genomic_DNA"/>
</dbReference>
<evidence type="ECO:0000256" key="1">
    <source>
        <dbReference type="SAM" id="MobiDB-lite"/>
    </source>
</evidence>
<keyword evidence="3" id="KW-1185">Reference proteome</keyword>
<accession>A0AAD7GK62</accession>
<feature type="compositionally biased region" description="Low complexity" evidence="1">
    <location>
        <begin position="268"/>
        <end position="280"/>
    </location>
</feature>
<proteinExistence type="predicted"/>
<dbReference type="AlphaFoldDB" id="A0AAD7GK62"/>
<protein>
    <submittedName>
        <fullName evidence="2">Uncharacterized protein</fullName>
    </submittedName>
</protein>
<name>A0AAD7GK62_9AGAR</name>
<feature type="region of interest" description="Disordered" evidence="1">
    <location>
        <begin position="263"/>
        <end position="294"/>
    </location>
</feature>
<organism evidence="2 3">
    <name type="scientific">Mycena metata</name>
    <dbReference type="NCBI Taxonomy" id="1033252"/>
    <lineage>
        <taxon>Eukaryota</taxon>
        <taxon>Fungi</taxon>
        <taxon>Dikarya</taxon>
        <taxon>Basidiomycota</taxon>
        <taxon>Agaricomycotina</taxon>
        <taxon>Agaricomycetes</taxon>
        <taxon>Agaricomycetidae</taxon>
        <taxon>Agaricales</taxon>
        <taxon>Marasmiineae</taxon>
        <taxon>Mycenaceae</taxon>
        <taxon>Mycena</taxon>
    </lineage>
</organism>
<sequence>MAQEESFPDGQAFDTISCSILIRSSDHDDIFEIIPSLFVRRSLKITREDASSIRVAALMLALRTAVEFDHLALENAMLTDIINGVYHSPNSVKVSTTRVPDFNGERFKAHGTCHVSLGDLSKLYLAVDNNRVKHSSLYSPGEILSAFEHSSADGFFAKHAAMGVTPRSNFSIIFTIRPDPSTTGFLLSSPIGGHLRRSFSVSSLSSDPMSSDDTFAYLTSAYSVDSAPPSIDTSDASVYPALAFQPGSIHCAGNEPTNLTGVPHLDHSPSSNTHSYSSPHPGTPSPVANRTRAGSLSHRAIKETLQLLLSTRTPPLESSALFAAERLKEPRGPGSIKLLDMIQNFTAVQNLLVAFGLEATKVEVVFTDPAGQDHKLSGETVLRGLGWPFQTFKNKSEIYLRATKAAKMDWKGAVPTGPAELALYRNWQGIVYMWSALGPVFTGQPPEANPDERYAAALVQTAVDKSSTEKCCETYLQDKSSD</sequence>
<comment type="caution">
    <text evidence="2">The sequence shown here is derived from an EMBL/GenBank/DDBJ whole genome shotgun (WGS) entry which is preliminary data.</text>
</comment>
<gene>
    <name evidence="2" type="ORF">B0H16DRAFT_1705915</name>
</gene>
<evidence type="ECO:0000313" key="2">
    <source>
        <dbReference type="EMBL" id="KAJ7698849.1"/>
    </source>
</evidence>
<evidence type="ECO:0000313" key="3">
    <source>
        <dbReference type="Proteomes" id="UP001215598"/>
    </source>
</evidence>
<dbReference type="Proteomes" id="UP001215598">
    <property type="component" value="Unassembled WGS sequence"/>
</dbReference>
<reference evidence="2" key="1">
    <citation type="submission" date="2023-03" db="EMBL/GenBank/DDBJ databases">
        <title>Massive genome expansion in bonnet fungi (Mycena s.s.) driven by repeated elements and novel gene families across ecological guilds.</title>
        <authorList>
            <consortium name="Lawrence Berkeley National Laboratory"/>
            <person name="Harder C.B."/>
            <person name="Miyauchi S."/>
            <person name="Viragh M."/>
            <person name="Kuo A."/>
            <person name="Thoen E."/>
            <person name="Andreopoulos B."/>
            <person name="Lu D."/>
            <person name="Skrede I."/>
            <person name="Drula E."/>
            <person name="Henrissat B."/>
            <person name="Morin E."/>
            <person name="Kohler A."/>
            <person name="Barry K."/>
            <person name="LaButti K."/>
            <person name="Morin E."/>
            <person name="Salamov A."/>
            <person name="Lipzen A."/>
            <person name="Mereny Z."/>
            <person name="Hegedus B."/>
            <person name="Baldrian P."/>
            <person name="Stursova M."/>
            <person name="Weitz H."/>
            <person name="Taylor A."/>
            <person name="Grigoriev I.V."/>
            <person name="Nagy L.G."/>
            <person name="Martin F."/>
            <person name="Kauserud H."/>
        </authorList>
    </citation>
    <scope>NUCLEOTIDE SEQUENCE</scope>
    <source>
        <strain evidence="2">CBHHK182m</strain>
    </source>
</reference>